<sequence>MTQVVPLTRNVDLDDWPAGQYRRTRVQLPPGFLAVITCPACGERGSLHDSHDVHADGTVQPSVVCPCGFHAYITLEGYADA</sequence>
<evidence type="ECO:0000313" key="1">
    <source>
        <dbReference type="EMBL" id="KKN88052.1"/>
    </source>
</evidence>
<comment type="caution">
    <text evidence="1">The sequence shown here is derived from an EMBL/GenBank/DDBJ whole genome shotgun (WGS) entry which is preliminary data.</text>
</comment>
<dbReference type="AlphaFoldDB" id="A0A0F9UKU6"/>
<accession>A0A0F9UKU6</accession>
<name>A0A0F9UKU6_9ZZZZ</name>
<protein>
    <submittedName>
        <fullName evidence="1">Uncharacterized protein</fullName>
    </submittedName>
</protein>
<organism evidence="1">
    <name type="scientific">marine sediment metagenome</name>
    <dbReference type="NCBI Taxonomy" id="412755"/>
    <lineage>
        <taxon>unclassified sequences</taxon>
        <taxon>metagenomes</taxon>
        <taxon>ecological metagenomes</taxon>
    </lineage>
</organism>
<gene>
    <name evidence="1" type="ORF">LCGC14_0251240</name>
</gene>
<proteinExistence type="predicted"/>
<reference evidence="1" key="1">
    <citation type="journal article" date="2015" name="Nature">
        <title>Complex archaea that bridge the gap between prokaryotes and eukaryotes.</title>
        <authorList>
            <person name="Spang A."/>
            <person name="Saw J.H."/>
            <person name="Jorgensen S.L."/>
            <person name="Zaremba-Niedzwiedzka K."/>
            <person name="Martijn J."/>
            <person name="Lind A.E."/>
            <person name="van Eijk R."/>
            <person name="Schleper C."/>
            <person name="Guy L."/>
            <person name="Ettema T.J."/>
        </authorList>
    </citation>
    <scope>NUCLEOTIDE SEQUENCE</scope>
</reference>
<dbReference type="EMBL" id="LAZR01000131">
    <property type="protein sequence ID" value="KKN88052.1"/>
    <property type="molecule type" value="Genomic_DNA"/>
</dbReference>